<evidence type="ECO:0000256" key="3">
    <source>
        <dbReference type="SAM" id="MobiDB-lite"/>
    </source>
</evidence>
<feature type="compositionally biased region" description="Basic residues" evidence="3">
    <location>
        <begin position="20"/>
        <end position="34"/>
    </location>
</feature>
<dbReference type="InterPro" id="IPR036875">
    <property type="entry name" value="Znf_CCHC_sf"/>
</dbReference>
<organism evidence="5 6">
    <name type="scientific">Lolium multiflorum</name>
    <name type="common">Italian ryegrass</name>
    <name type="synonym">Lolium perenne subsp. multiflorum</name>
    <dbReference type="NCBI Taxonomy" id="4521"/>
    <lineage>
        <taxon>Eukaryota</taxon>
        <taxon>Viridiplantae</taxon>
        <taxon>Streptophyta</taxon>
        <taxon>Embryophyta</taxon>
        <taxon>Tracheophyta</taxon>
        <taxon>Spermatophyta</taxon>
        <taxon>Magnoliopsida</taxon>
        <taxon>Liliopsida</taxon>
        <taxon>Poales</taxon>
        <taxon>Poaceae</taxon>
        <taxon>BOP clade</taxon>
        <taxon>Pooideae</taxon>
        <taxon>Poodae</taxon>
        <taxon>Poeae</taxon>
        <taxon>Poeae Chloroplast Group 2 (Poeae type)</taxon>
        <taxon>Loliodinae</taxon>
        <taxon>Loliinae</taxon>
        <taxon>Lolium</taxon>
    </lineage>
</organism>
<dbReference type="Gene3D" id="4.10.60.10">
    <property type="entry name" value="Zinc finger, CCHC-type"/>
    <property type="match status" value="1"/>
</dbReference>
<name>A0AAD8S5E3_LOLMU</name>
<evidence type="ECO:0000256" key="2">
    <source>
        <dbReference type="SAM" id="Coils"/>
    </source>
</evidence>
<dbReference type="SMART" id="SM00343">
    <property type="entry name" value="ZnF_C2HC"/>
    <property type="match status" value="1"/>
</dbReference>
<evidence type="ECO:0000259" key="4">
    <source>
        <dbReference type="PROSITE" id="PS50158"/>
    </source>
</evidence>
<dbReference type="InterPro" id="IPR001878">
    <property type="entry name" value="Znf_CCHC"/>
</dbReference>
<protein>
    <recommendedName>
        <fullName evidence="4">CCHC-type domain-containing protein</fullName>
    </recommendedName>
</protein>
<keyword evidence="1" id="KW-0863">Zinc-finger</keyword>
<feature type="region of interest" description="Disordered" evidence="3">
    <location>
        <begin position="16"/>
        <end position="48"/>
    </location>
</feature>
<evidence type="ECO:0000256" key="1">
    <source>
        <dbReference type="PROSITE-ProRule" id="PRU00047"/>
    </source>
</evidence>
<keyword evidence="6" id="KW-1185">Reference proteome</keyword>
<dbReference type="GO" id="GO:0003676">
    <property type="term" value="F:nucleic acid binding"/>
    <property type="evidence" value="ECO:0007669"/>
    <property type="project" value="InterPro"/>
</dbReference>
<dbReference type="GO" id="GO:0008270">
    <property type="term" value="F:zinc ion binding"/>
    <property type="evidence" value="ECO:0007669"/>
    <property type="project" value="UniProtKB-KW"/>
</dbReference>
<dbReference type="Proteomes" id="UP001231189">
    <property type="component" value="Unassembled WGS sequence"/>
</dbReference>
<gene>
    <name evidence="5" type="ORF">QYE76_063056</name>
</gene>
<feature type="coiled-coil region" evidence="2">
    <location>
        <begin position="122"/>
        <end position="156"/>
    </location>
</feature>
<feature type="domain" description="CCHC-type" evidence="4">
    <location>
        <begin position="53"/>
        <end position="68"/>
    </location>
</feature>
<reference evidence="5" key="1">
    <citation type="submission" date="2023-07" db="EMBL/GenBank/DDBJ databases">
        <title>A chromosome-level genome assembly of Lolium multiflorum.</title>
        <authorList>
            <person name="Chen Y."/>
            <person name="Copetti D."/>
            <person name="Kolliker R."/>
            <person name="Studer B."/>
        </authorList>
    </citation>
    <scope>NUCLEOTIDE SEQUENCE</scope>
    <source>
        <strain evidence="5">02402/16</strain>
        <tissue evidence="5">Leaf</tissue>
    </source>
</reference>
<dbReference type="EMBL" id="JAUUTY010000004">
    <property type="protein sequence ID" value="KAK1645251.1"/>
    <property type="molecule type" value="Genomic_DNA"/>
</dbReference>
<keyword evidence="1" id="KW-0479">Metal-binding</keyword>
<sequence length="550" mass="61527">MEIRKENQVLMVNKTTSFKKQGKPNKGNFKKGGKKVVAPPKKPKAGPKPDTVCYYCKEKGHWKHNCPKYLADLKSGLIKKKDTTSGRPLSSSIELLRLRRSPAIFLLHHHHHAVVLEANRLGAEAQSENTCLKDELKKLKKKMKDEQEARHKAFVEADEKEGALRESIGNFLSIADMHVDRTNKLRVDSMSDALIFANESSKHIKDLLKKTKGALSRLFSMMFLKLDQNKTLGEMADTFFTDSPDAIEIPSTYSRVESSLNSSAIDESELVRRLRDQISRLNKDIAGLHTMTTLVKKKSKITAAIEQHALDCLRVATESLRFTASNESEENKRIHEKIAAMTDITHPKCELWSNRSKAIIVAKFEYRVEKVHYYFDKYHAHLTMAIFPWADLSGAPNGLGRTSSAWSGPIGLTHLHSRPRVSNPKLSLSRDVVVAIAVAELPRPSPAVSGDEIGRIRLASRQCTRWSASIWVWRPPPLAPKPTTPRVCTVRATIGCTSVFLDVVVLPCASLVRCWSSRARRTPGLAAAWRCRGQAVPPCRHGGTVVLCSR</sequence>
<dbReference type="AlphaFoldDB" id="A0AAD8S5E3"/>
<evidence type="ECO:0000313" key="6">
    <source>
        <dbReference type="Proteomes" id="UP001231189"/>
    </source>
</evidence>
<dbReference type="PROSITE" id="PS50158">
    <property type="entry name" value="ZF_CCHC"/>
    <property type="match status" value="1"/>
</dbReference>
<dbReference type="Pfam" id="PF00098">
    <property type="entry name" value="zf-CCHC"/>
    <property type="match status" value="1"/>
</dbReference>
<comment type="caution">
    <text evidence="5">The sequence shown here is derived from an EMBL/GenBank/DDBJ whole genome shotgun (WGS) entry which is preliminary data.</text>
</comment>
<dbReference type="SUPFAM" id="SSF57756">
    <property type="entry name" value="Retrovirus zinc finger-like domains"/>
    <property type="match status" value="1"/>
</dbReference>
<accession>A0AAD8S5E3</accession>
<proteinExistence type="predicted"/>
<keyword evidence="1" id="KW-0862">Zinc</keyword>
<evidence type="ECO:0000313" key="5">
    <source>
        <dbReference type="EMBL" id="KAK1645251.1"/>
    </source>
</evidence>
<keyword evidence="2" id="KW-0175">Coiled coil</keyword>